<dbReference type="PANTHER" id="PTHR16301:SF20">
    <property type="entry name" value="IMPACT FAMILY MEMBER YIGZ"/>
    <property type="match status" value="1"/>
</dbReference>
<dbReference type="InterPro" id="IPR036956">
    <property type="entry name" value="Impact_N_sf"/>
</dbReference>
<dbReference type="SUPFAM" id="SSF54211">
    <property type="entry name" value="Ribosomal protein S5 domain 2-like"/>
    <property type="match status" value="1"/>
</dbReference>
<comment type="similarity">
    <text evidence="1">Belongs to the IMPACT family.</text>
</comment>
<dbReference type="GO" id="GO:0005737">
    <property type="term" value="C:cytoplasm"/>
    <property type="evidence" value="ECO:0007669"/>
    <property type="project" value="TreeGrafter"/>
</dbReference>
<dbReference type="Gene3D" id="3.30.230.30">
    <property type="entry name" value="Impact, N-terminal domain"/>
    <property type="match status" value="1"/>
</dbReference>
<dbReference type="InterPro" id="IPR001498">
    <property type="entry name" value="Impact_N"/>
</dbReference>
<gene>
    <name evidence="3" type="ORF">SERIO_v1c00940</name>
</gene>
<dbReference type="KEGG" id="seri:SERIO_v1c00940"/>
<protein>
    <submittedName>
        <fullName evidence="3">Proline dipeptidase</fullName>
    </submittedName>
</protein>
<evidence type="ECO:0000259" key="2">
    <source>
        <dbReference type="Pfam" id="PF01205"/>
    </source>
</evidence>
<dbReference type="GO" id="GO:0006446">
    <property type="term" value="P:regulation of translational initiation"/>
    <property type="evidence" value="ECO:0007669"/>
    <property type="project" value="TreeGrafter"/>
</dbReference>
<dbReference type="Pfam" id="PF01205">
    <property type="entry name" value="Impact_N"/>
    <property type="match status" value="1"/>
</dbReference>
<organism evidence="3 4">
    <name type="scientific">Spiroplasma eriocheiris</name>
    <dbReference type="NCBI Taxonomy" id="315358"/>
    <lineage>
        <taxon>Bacteria</taxon>
        <taxon>Bacillati</taxon>
        <taxon>Mycoplasmatota</taxon>
        <taxon>Mollicutes</taxon>
        <taxon>Entomoplasmatales</taxon>
        <taxon>Spiroplasmataceae</taxon>
        <taxon>Spiroplasma</taxon>
    </lineage>
</organism>
<feature type="domain" description="Impact N-terminal" evidence="2">
    <location>
        <begin position="17"/>
        <end position="120"/>
    </location>
</feature>
<dbReference type="RefSeq" id="WP_047790979.1">
    <property type="nucleotide sequence ID" value="NZ_CP011856.1"/>
</dbReference>
<reference evidence="4" key="2">
    <citation type="submission" date="2015-06" db="EMBL/GenBank/DDBJ databases">
        <title>Complete genome sequence of Spiroplasma eriocheiris TDA-040725-5 (DSM 21848).</title>
        <authorList>
            <person name="Lo W.-S."/>
            <person name="Kuo C.-H."/>
        </authorList>
    </citation>
    <scope>NUCLEOTIDE SEQUENCE [LARGE SCALE GENOMIC DNA]</scope>
    <source>
        <strain evidence="4">TDA-040725-5</strain>
    </source>
</reference>
<evidence type="ECO:0000313" key="3">
    <source>
        <dbReference type="EMBL" id="AKM53696.1"/>
    </source>
</evidence>
<evidence type="ECO:0000313" key="4">
    <source>
        <dbReference type="Proteomes" id="UP000035661"/>
    </source>
</evidence>
<evidence type="ECO:0000256" key="1">
    <source>
        <dbReference type="ARBA" id="ARBA00007665"/>
    </source>
</evidence>
<proteinExistence type="inferred from homology"/>
<dbReference type="EMBL" id="CP011856">
    <property type="protein sequence ID" value="AKM53696.1"/>
    <property type="molecule type" value="Genomic_DNA"/>
</dbReference>
<reference evidence="3 4" key="1">
    <citation type="journal article" date="2015" name="Genome Biol. Evol.">
        <title>Found and Lost: The Fates of Horizontally Acquired Genes in Arthropod-Symbiotic Spiroplasma.</title>
        <authorList>
            <person name="Lo W.S."/>
            <person name="Gasparich G.E."/>
            <person name="Kuo C.H."/>
        </authorList>
    </citation>
    <scope>NUCLEOTIDE SEQUENCE [LARGE SCALE GENOMIC DNA]</scope>
    <source>
        <strain evidence="4">TDA-040725-5</strain>
    </source>
</reference>
<accession>A0A0H3XIX0</accession>
<keyword evidence="4" id="KW-1185">Reference proteome</keyword>
<name>A0A0H3XIX0_9MOLU</name>
<dbReference type="Proteomes" id="UP000035661">
    <property type="component" value="Chromosome"/>
</dbReference>
<dbReference type="PANTHER" id="PTHR16301">
    <property type="entry name" value="IMPACT-RELATED"/>
    <property type="match status" value="1"/>
</dbReference>
<sequence>MYIINKNEVFTSELVFKNSKFICFMSYVETQQDIINFLAKYKDKSATCNCYAYVIGKRRENIYKTDNGEIRNSAGRAILNNILNKELTNIIVLVIKYAGPVLLGFDSLQTIYGAITRKVIDLAPLTKISEYIKVGILFRPLNEIFVKELLSKYNIKITRRDFYRKNLLYTIIVNKTSNWTHELDALIVKGTIYSYKILR</sequence>
<dbReference type="AlphaFoldDB" id="A0A0H3XIX0"/>
<dbReference type="InterPro" id="IPR023582">
    <property type="entry name" value="Impact"/>
</dbReference>
<dbReference type="InterPro" id="IPR020568">
    <property type="entry name" value="Ribosomal_Su5_D2-typ_SF"/>
</dbReference>
<dbReference type="PATRIC" id="fig|743698.3.peg.96"/>